<sequence>MAQSNRFYAPNSGEGGRGGTINDSSTSKQRFAEGRGTTGGGGTTNGGKAGHRRQQTGGRGSTTNDTTTSKQKLPQGGGTTGGGGTSEGGGHTTQSSTETGIPGGSS</sequence>
<evidence type="ECO:0000313" key="3">
    <source>
        <dbReference type="Proteomes" id="UP001501175"/>
    </source>
</evidence>
<dbReference type="RefSeq" id="WP_345250212.1">
    <property type="nucleotide sequence ID" value="NZ_BAABHD010000084.1"/>
</dbReference>
<feature type="compositionally biased region" description="Gly residues" evidence="1">
    <location>
        <begin position="36"/>
        <end position="48"/>
    </location>
</feature>
<keyword evidence="3" id="KW-1185">Reference proteome</keyword>
<organism evidence="2 3">
    <name type="scientific">Nibrella saemangeumensis</name>
    <dbReference type="NCBI Taxonomy" id="1084526"/>
    <lineage>
        <taxon>Bacteria</taxon>
        <taxon>Pseudomonadati</taxon>
        <taxon>Bacteroidota</taxon>
        <taxon>Cytophagia</taxon>
        <taxon>Cytophagales</taxon>
        <taxon>Spirosomataceae</taxon>
        <taxon>Nibrella</taxon>
    </lineage>
</organism>
<feature type="compositionally biased region" description="Polar residues" evidence="1">
    <location>
        <begin position="61"/>
        <end position="72"/>
    </location>
</feature>
<name>A0ABP8NTM6_9BACT</name>
<accession>A0ABP8NTM6</accession>
<feature type="region of interest" description="Disordered" evidence="1">
    <location>
        <begin position="1"/>
        <end position="106"/>
    </location>
</feature>
<reference evidence="3" key="1">
    <citation type="journal article" date="2019" name="Int. J. Syst. Evol. Microbiol.">
        <title>The Global Catalogue of Microorganisms (GCM) 10K type strain sequencing project: providing services to taxonomists for standard genome sequencing and annotation.</title>
        <authorList>
            <consortium name="The Broad Institute Genomics Platform"/>
            <consortium name="The Broad Institute Genome Sequencing Center for Infectious Disease"/>
            <person name="Wu L."/>
            <person name="Ma J."/>
        </authorList>
    </citation>
    <scope>NUCLEOTIDE SEQUENCE [LARGE SCALE GENOMIC DNA]</scope>
    <source>
        <strain evidence="3">JCM 17927</strain>
    </source>
</reference>
<feature type="compositionally biased region" description="Gly residues" evidence="1">
    <location>
        <begin position="75"/>
        <end position="91"/>
    </location>
</feature>
<evidence type="ECO:0000256" key="1">
    <source>
        <dbReference type="SAM" id="MobiDB-lite"/>
    </source>
</evidence>
<dbReference type="Proteomes" id="UP001501175">
    <property type="component" value="Unassembled WGS sequence"/>
</dbReference>
<dbReference type="EMBL" id="BAABHD010000084">
    <property type="protein sequence ID" value="GAA4470763.1"/>
    <property type="molecule type" value="Genomic_DNA"/>
</dbReference>
<proteinExistence type="predicted"/>
<evidence type="ECO:0000313" key="2">
    <source>
        <dbReference type="EMBL" id="GAA4470763.1"/>
    </source>
</evidence>
<comment type="caution">
    <text evidence="2">The sequence shown here is derived from an EMBL/GenBank/DDBJ whole genome shotgun (WGS) entry which is preliminary data.</text>
</comment>
<protein>
    <submittedName>
        <fullName evidence="2">Uncharacterized protein</fullName>
    </submittedName>
</protein>
<gene>
    <name evidence="2" type="ORF">GCM10023189_59990</name>
</gene>